<evidence type="ECO:0000313" key="2">
    <source>
        <dbReference type="Proteomes" id="UP000299102"/>
    </source>
</evidence>
<dbReference type="Proteomes" id="UP000299102">
    <property type="component" value="Unassembled WGS sequence"/>
</dbReference>
<comment type="caution">
    <text evidence="1">The sequence shown here is derived from an EMBL/GenBank/DDBJ whole genome shotgun (WGS) entry which is preliminary data.</text>
</comment>
<organism evidence="1 2">
    <name type="scientific">Eumeta variegata</name>
    <name type="common">Bagworm moth</name>
    <name type="synonym">Eumeta japonica</name>
    <dbReference type="NCBI Taxonomy" id="151549"/>
    <lineage>
        <taxon>Eukaryota</taxon>
        <taxon>Metazoa</taxon>
        <taxon>Ecdysozoa</taxon>
        <taxon>Arthropoda</taxon>
        <taxon>Hexapoda</taxon>
        <taxon>Insecta</taxon>
        <taxon>Pterygota</taxon>
        <taxon>Neoptera</taxon>
        <taxon>Endopterygota</taxon>
        <taxon>Lepidoptera</taxon>
        <taxon>Glossata</taxon>
        <taxon>Ditrysia</taxon>
        <taxon>Tineoidea</taxon>
        <taxon>Psychidae</taxon>
        <taxon>Oiketicinae</taxon>
        <taxon>Eumeta</taxon>
    </lineage>
</organism>
<accession>A0A4C2A636</accession>
<sequence>MRSSWCGEFVGVRESEPSFDARPSRPAAHLFEIRNCASALRSQRSGRGEGQRMRHFLFQQKPGVAVAVPR</sequence>
<evidence type="ECO:0000313" key="1">
    <source>
        <dbReference type="EMBL" id="GBP94619.1"/>
    </source>
</evidence>
<name>A0A4C2A636_EUMVA</name>
<reference evidence="1 2" key="1">
    <citation type="journal article" date="2019" name="Commun. Biol.">
        <title>The bagworm genome reveals a unique fibroin gene that provides high tensile strength.</title>
        <authorList>
            <person name="Kono N."/>
            <person name="Nakamura H."/>
            <person name="Ohtoshi R."/>
            <person name="Tomita M."/>
            <person name="Numata K."/>
            <person name="Arakawa K."/>
        </authorList>
    </citation>
    <scope>NUCLEOTIDE SEQUENCE [LARGE SCALE GENOMIC DNA]</scope>
</reference>
<dbReference type="AlphaFoldDB" id="A0A4C2A636"/>
<keyword evidence="2" id="KW-1185">Reference proteome</keyword>
<gene>
    <name evidence="1" type="ORF">EVAR_91143_1</name>
</gene>
<dbReference type="EMBL" id="BGZK01002527">
    <property type="protein sequence ID" value="GBP94619.1"/>
    <property type="molecule type" value="Genomic_DNA"/>
</dbReference>
<proteinExistence type="predicted"/>
<protein>
    <submittedName>
        <fullName evidence="1">Uncharacterized protein</fullName>
    </submittedName>
</protein>